<protein>
    <submittedName>
        <fullName evidence="2">Uncharacterized protein</fullName>
    </submittedName>
</protein>
<evidence type="ECO:0000313" key="3">
    <source>
        <dbReference type="Proteomes" id="UP000324222"/>
    </source>
</evidence>
<accession>A0A5B7ETY6</accession>
<evidence type="ECO:0000313" key="2">
    <source>
        <dbReference type="EMBL" id="MPC36698.1"/>
    </source>
</evidence>
<dbReference type="EMBL" id="VSRR010003582">
    <property type="protein sequence ID" value="MPC36698.1"/>
    <property type="molecule type" value="Genomic_DNA"/>
</dbReference>
<reference evidence="2 3" key="1">
    <citation type="submission" date="2019-05" db="EMBL/GenBank/DDBJ databases">
        <title>Another draft genome of Portunus trituberculatus and its Hox gene families provides insights of decapod evolution.</title>
        <authorList>
            <person name="Jeong J.-H."/>
            <person name="Song I."/>
            <person name="Kim S."/>
            <person name="Choi T."/>
            <person name="Kim D."/>
            <person name="Ryu S."/>
            <person name="Kim W."/>
        </authorList>
    </citation>
    <scope>NUCLEOTIDE SEQUENCE [LARGE SCALE GENOMIC DNA]</scope>
    <source>
        <tissue evidence="2">Muscle</tissue>
    </source>
</reference>
<proteinExistence type="predicted"/>
<gene>
    <name evidence="2" type="ORF">E2C01_030165</name>
</gene>
<sequence>MVSEQDNGREGEARDFHSYIKMNYKYIHTSTPGKQKPKHQQQPTSTSPSVPPRVKHHHHSSLHYMTTPMNAAAPPTTSHTAQPNPYTPSWL</sequence>
<feature type="region of interest" description="Disordered" evidence="1">
    <location>
        <begin position="24"/>
        <end position="91"/>
    </location>
</feature>
<dbReference type="Proteomes" id="UP000324222">
    <property type="component" value="Unassembled WGS sequence"/>
</dbReference>
<name>A0A5B7ETY6_PORTR</name>
<feature type="compositionally biased region" description="Low complexity" evidence="1">
    <location>
        <begin position="65"/>
        <end position="77"/>
    </location>
</feature>
<dbReference type="AlphaFoldDB" id="A0A5B7ETY6"/>
<evidence type="ECO:0000256" key="1">
    <source>
        <dbReference type="SAM" id="MobiDB-lite"/>
    </source>
</evidence>
<comment type="caution">
    <text evidence="2">The sequence shown here is derived from an EMBL/GenBank/DDBJ whole genome shotgun (WGS) entry which is preliminary data.</text>
</comment>
<keyword evidence="3" id="KW-1185">Reference proteome</keyword>
<organism evidence="2 3">
    <name type="scientific">Portunus trituberculatus</name>
    <name type="common">Swimming crab</name>
    <name type="synonym">Neptunus trituberculatus</name>
    <dbReference type="NCBI Taxonomy" id="210409"/>
    <lineage>
        <taxon>Eukaryota</taxon>
        <taxon>Metazoa</taxon>
        <taxon>Ecdysozoa</taxon>
        <taxon>Arthropoda</taxon>
        <taxon>Crustacea</taxon>
        <taxon>Multicrustacea</taxon>
        <taxon>Malacostraca</taxon>
        <taxon>Eumalacostraca</taxon>
        <taxon>Eucarida</taxon>
        <taxon>Decapoda</taxon>
        <taxon>Pleocyemata</taxon>
        <taxon>Brachyura</taxon>
        <taxon>Eubrachyura</taxon>
        <taxon>Portunoidea</taxon>
        <taxon>Portunidae</taxon>
        <taxon>Portuninae</taxon>
        <taxon>Portunus</taxon>
    </lineage>
</organism>